<evidence type="ECO:0000259" key="20">
    <source>
        <dbReference type="Pfam" id="PF00690"/>
    </source>
</evidence>
<keyword evidence="3 17" id="KW-0813">Transport</keyword>
<keyword evidence="21" id="KW-1185">Reference proteome</keyword>
<dbReference type="Pfam" id="PF13246">
    <property type="entry name" value="Cation_ATPase"/>
    <property type="match status" value="1"/>
</dbReference>
<keyword evidence="6" id="KW-0479">Metal-binding</keyword>
<evidence type="ECO:0000259" key="19">
    <source>
        <dbReference type="Pfam" id="PF00689"/>
    </source>
</evidence>
<evidence type="ECO:0000256" key="14">
    <source>
        <dbReference type="ARBA" id="ARBA00023065"/>
    </source>
</evidence>
<dbReference type="STRING" id="4432.A0A1U8BPV1"/>
<dbReference type="RefSeq" id="XP_010279278.1">
    <property type="nucleotide sequence ID" value="XM_010280976.2"/>
</dbReference>
<dbReference type="PRINTS" id="PR00119">
    <property type="entry name" value="CATATPASE"/>
</dbReference>
<dbReference type="GO" id="GO:0005388">
    <property type="term" value="F:P-type calcium transporter activity"/>
    <property type="evidence" value="ECO:0000318"/>
    <property type="project" value="GO_Central"/>
</dbReference>
<dbReference type="PROSITE" id="PS00154">
    <property type="entry name" value="ATPASE_E1_E2"/>
    <property type="match status" value="1"/>
</dbReference>
<organism evidence="21 22">
    <name type="scientific">Nelumbo nucifera</name>
    <name type="common">Sacred lotus</name>
    <dbReference type="NCBI Taxonomy" id="4432"/>
    <lineage>
        <taxon>Eukaryota</taxon>
        <taxon>Viridiplantae</taxon>
        <taxon>Streptophyta</taxon>
        <taxon>Embryophyta</taxon>
        <taxon>Tracheophyta</taxon>
        <taxon>Spermatophyta</taxon>
        <taxon>Magnoliopsida</taxon>
        <taxon>Proteales</taxon>
        <taxon>Nelumbonaceae</taxon>
        <taxon>Nelumbo</taxon>
    </lineage>
</organism>
<dbReference type="SUPFAM" id="SSF81653">
    <property type="entry name" value="Calcium ATPase, transduction domain A"/>
    <property type="match status" value="1"/>
</dbReference>
<dbReference type="InterPro" id="IPR006068">
    <property type="entry name" value="ATPase_P-typ_cation-transptr_C"/>
</dbReference>
<sequence>MFARSAIFYSIHPTWLPKTGEKNKRCYIAHQNNITSSTTCFFQRKRILSLLFLFIVLILVMSSDPLCAQGFDSATLFFPNNPTLTKSHKRWRLAYATIYSCRVFITLTGDIFAMKNQLFPSILRMQSYTAIDVSPHDGGGGNDNIEPFANVDQTRLIDLVKEKKLEYLHQFGGVEGLAKLLQTDVNNGIHGDTKDLRNRQNVFGLNTYKRLPAKGFFHFVVEGFKETTVLVILICSPFYLGVFTTYGLRKSLYSFASIILSILVIVSLSAVSTFWQSRLFDSISDESEIIRVDVVRGGKRKQVSIFDIVVGDVVRLKIGDQVPADGLLLDVPFSHVQVNGSSFLTGESDHVDINSSESLLLFSGNKVADRDGRMLVTAVGMNTAWGEMMSSKGHGSAKHTPLQARLNRLASNLAIIGFIVAFPFFVVMLVHFFRCPGYYIKDTTNALLGIRGFLPVNTMSTVTIVVAAIPEGLPLIFTLTLFYCIKRMKADQVIVREPAACEIMSSVTVICADKTGTLTLNQMKVAEFWLGEEAMKDGTSEIAPEVTELLRQGVCLNTTDGVRNCPSVLMSEFSSSPTEKAILSWAMELKMDMDEVRQCCTVLHVEAFDTAKKRSGILIRKGDEKMINIHWKGDAEVILEMCSSYYLRSGSVKAIDEDKRNKFEQTIEDMAAKGLRCIALSHKKIPETEDNDNTKVHLKLEEENQTLLGLLGLKDPCQTGVSKAVEVCRNAGINIKMITGDHVVAAKASAIECGILQSDVELNNEAVVEGAEFRNYSEEERMDKIDRIQVMARSSPSDKLLMVQCLKRKGHVVAVTGNGINDVQALKEADIGFAVGIQGAEVVKESSDIIVLNNSFTSVAAALGWGRCLYNNIQMFIQFQFTVNISSLSINLIVAVFSGEAPLTAVQLLWVNLIMDALGAIALAAEQPTGELMERLPVVQNQPLITHAMWGNLIFQALYQVTIFLILQFKGRSVFGVNEKIKDTLIFNIFVLCQVFNLFNARKHGKKNIFKGIFKNRLFSVIIGITVVLQVVMVEFAKRIANTERLNWIQWVASIGFASVSWVIAWLVNCFSAFPINKVYMYLITVLN</sequence>
<feature type="domain" description="Cation-transporting P-type ATPase N-terminal" evidence="20">
    <location>
        <begin position="172"/>
        <end position="236"/>
    </location>
</feature>
<feature type="domain" description="P-type ATPase A" evidence="18">
    <location>
        <begin position="291"/>
        <end position="390"/>
    </location>
</feature>
<dbReference type="Gene3D" id="3.40.1110.10">
    <property type="entry name" value="Calcium-transporting ATPase, cytoplasmic domain N"/>
    <property type="match status" value="1"/>
</dbReference>
<evidence type="ECO:0000256" key="16">
    <source>
        <dbReference type="ARBA" id="ARBA00048694"/>
    </source>
</evidence>
<proteinExistence type="inferred from homology"/>
<keyword evidence="4 17" id="KW-0109">Calcium transport</keyword>
<dbReference type="InterPro" id="IPR001757">
    <property type="entry name" value="P_typ_ATPase"/>
</dbReference>
<evidence type="ECO:0000256" key="4">
    <source>
        <dbReference type="ARBA" id="ARBA00022568"/>
    </source>
</evidence>
<feature type="transmembrane region" description="Helical" evidence="17">
    <location>
        <begin position="462"/>
        <end position="485"/>
    </location>
</feature>
<dbReference type="KEGG" id="nnu:104613241"/>
<dbReference type="InterPro" id="IPR023214">
    <property type="entry name" value="HAD_sf"/>
</dbReference>
<feature type="transmembrane region" description="Helical" evidence="17">
    <location>
        <begin position="1019"/>
        <end position="1036"/>
    </location>
</feature>
<evidence type="ECO:0000256" key="9">
    <source>
        <dbReference type="ARBA" id="ARBA00022840"/>
    </source>
</evidence>
<dbReference type="Proteomes" id="UP000189703">
    <property type="component" value="Unplaced"/>
</dbReference>
<feature type="transmembrane region" description="Helical" evidence="17">
    <location>
        <begin position="905"/>
        <end position="924"/>
    </location>
</feature>
<dbReference type="InterPro" id="IPR036412">
    <property type="entry name" value="HAD-like_sf"/>
</dbReference>
<comment type="function">
    <text evidence="17">Catalyzes the hydrolysis of ATP coupled with the transport of calcium.</text>
</comment>
<dbReference type="Pfam" id="PF00690">
    <property type="entry name" value="Cation_ATPase_N"/>
    <property type="match status" value="1"/>
</dbReference>
<dbReference type="InterPro" id="IPR059000">
    <property type="entry name" value="ATPase_P-type_domA"/>
</dbReference>
<keyword evidence="14 17" id="KW-0406">Ion transport</keyword>
<dbReference type="GO" id="GO:0005886">
    <property type="term" value="C:plasma membrane"/>
    <property type="evidence" value="ECO:0000318"/>
    <property type="project" value="GO_Central"/>
</dbReference>
<feature type="domain" description="Cation-transporting P-type ATPase C-terminal" evidence="19">
    <location>
        <begin position="901"/>
        <end position="1069"/>
    </location>
</feature>
<evidence type="ECO:0000256" key="8">
    <source>
        <dbReference type="ARBA" id="ARBA00022837"/>
    </source>
</evidence>
<dbReference type="SUPFAM" id="SSF56784">
    <property type="entry name" value="HAD-like"/>
    <property type="match status" value="1"/>
</dbReference>
<evidence type="ECO:0000256" key="6">
    <source>
        <dbReference type="ARBA" id="ARBA00022723"/>
    </source>
</evidence>
<dbReference type="GO" id="GO:0005524">
    <property type="term" value="F:ATP binding"/>
    <property type="evidence" value="ECO:0007669"/>
    <property type="project" value="UniProtKB-KW"/>
</dbReference>
<dbReference type="InParanoid" id="A0A1U8BPV1"/>
<keyword evidence="13 17" id="KW-1133">Transmembrane helix</keyword>
<evidence type="ECO:0000256" key="1">
    <source>
        <dbReference type="ARBA" id="ARBA00004141"/>
    </source>
</evidence>
<feature type="transmembrane region" description="Helical" evidence="17">
    <location>
        <begin position="413"/>
        <end position="433"/>
    </location>
</feature>
<dbReference type="PRINTS" id="PR00120">
    <property type="entry name" value="HATPASE"/>
</dbReference>
<feature type="transmembrane region" description="Helical" evidence="17">
    <location>
        <begin position="252"/>
        <end position="275"/>
    </location>
</feature>
<feature type="transmembrane region" description="Helical" evidence="17">
    <location>
        <begin position="981"/>
        <end position="999"/>
    </location>
</feature>
<keyword evidence="11" id="KW-0112">Calmodulin-binding</keyword>
<evidence type="ECO:0000256" key="13">
    <source>
        <dbReference type="ARBA" id="ARBA00022989"/>
    </source>
</evidence>
<comment type="subcellular location">
    <subcellularLocation>
        <location evidence="1 17">Membrane</location>
        <topology evidence="1 17">Multi-pass membrane protein</topology>
    </subcellularLocation>
</comment>
<keyword evidence="12" id="KW-1278">Translocase</keyword>
<dbReference type="eggNOG" id="KOG0204">
    <property type="taxonomic scope" value="Eukaryota"/>
</dbReference>
<feature type="transmembrane region" description="Helical" evidence="17">
    <location>
        <begin position="944"/>
        <end position="969"/>
    </location>
</feature>
<name>A0A1U8BPV1_NELNU</name>
<dbReference type="Gene3D" id="3.40.50.1000">
    <property type="entry name" value="HAD superfamily/HAD-like"/>
    <property type="match status" value="1"/>
</dbReference>
<dbReference type="InterPro" id="IPR023299">
    <property type="entry name" value="ATPase_P-typ_cyto_dom_N"/>
</dbReference>
<keyword evidence="10" id="KW-0460">Magnesium</keyword>
<feature type="transmembrane region" description="Helical" evidence="17">
    <location>
        <begin position="881"/>
        <end position="899"/>
    </location>
</feature>
<dbReference type="GO" id="GO:0005516">
    <property type="term" value="F:calmodulin binding"/>
    <property type="evidence" value="ECO:0007669"/>
    <property type="project" value="UniProtKB-KW"/>
</dbReference>
<dbReference type="Gene3D" id="2.70.150.10">
    <property type="entry name" value="Calcium-transporting ATPase, cytoplasmic transduction domain A"/>
    <property type="match status" value="1"/>
</dbReference>
<evidence type="ECO:0000313" key="21">
    <source>
        <dbReference type="Proteomes" id="UP000189703"/>
    </source>
</evidence>
<evidence type="ECO:0000256" key="12">
    <source>
        <dbReference type="ARBA" id="ARBA00022967"/>
    </source>
</evidence>
<accession>A0A1U8BPV1</accession>
<keyword evidence="15 17" id="KW-0472">Membrane</keyword>
<evidence type="ECO:0000259" key="18">
    <source>
        <dbReference type="Pfam" id="PF00122"/>
    </source>
</evidence>
<feature type="transmembrane region" description="Helical" evidence="17">
    <location>
        <begin position="91"/>
        <end position="114"/>
    </location>
</feature>
<evidence type="ECO:0000313" key="22">
    <source>
        <dbReference type="RefSeq" id="XP_010279278.1"/>
    </source>
</evidence>
<dbReference type="InterPro" id="IPR018303">
    <property type="entry name" value="ATPase_P-typ_P_site"/>
</dbReference>
<dbReference type="SUPFAM" id="SSF81660">
    <property type="entry name" value="Metal cation-transporting ATPase, ATP-binding domain N"/>
    <property type="match status" value="1"/>
</dbReference>
<evidence type="ECO:0000256" key="15">
    <source>
        <dbReference type="ARBA" id="ARBA00023136"/>
    </source>
</evidence>
<evidence type="ECO:0000256" key="17">
    <source>
        <dbReference type="RuleBase" id="RU361146"/>
    </source>
</evidence>
<dbReference type="OrthoDB" id="3352408at2759"/>
<dbReference type="InterPro" id="IPR006408">
    <property type="entry name" value="P-type_ATPase_IIB"/>
</dbReference>
<dbReference type="GO" id="GO:0046872">
    <property type="term" value="F:metal ion binding"/>
    <property type="evidence" value="ECO:0007669"/>
    <property type="project" value="UniProtKB-KW"/>
</dbReference>
<dbReference type="InterPro" id="IPR023298">
    <property type="entry name" value="ATPase_P-typ_TM_dom_sf"/>
</dbReference>
<evidence type="ECO:0000256" key="7">
    <source>
        <dbReference type="ARBA" id="ARBA00022741"/>
    </source>
</evidence>
<keyword evidence="7 17" id="KW-0547">Nucleotide-binding</keyword>
<dbReference type="Pfam" id="PF00689">
    <property type="entry name" value="Cation_ATPase_C"/>
    <property type="match status" value="1"/>
</dbReference>
<protein>
    <recommendedName>
        <fullName evidence="17">Calcium-transporting ATPase</fullName>
        <ecNumber evidence="17">7.2.2.10</ecNumber>
    </recommendedName>
</protein>
<dbReference type="InterPro" id="IPR004014">
    <property type="entry name" value="ATPase_P-typ_cation-transptr_N"/>
</dbReference>
<dbReference type="SUPFAM" id="SSF81665">
    <property type="entry name" value="Calcium ATPase, transmembrane domain M"/>
    <property type="match status" value="1"/>
</dbReference>
<dbReference type="PANTHER" id="PTHR24093:SF509">
    <property type="entry name" value="CALCIUM-TRANSPORTING ATPASE"/>
    <property type="match status" value="1"/>
</dbReference>
<evidence type="ECO:0000256" key="5">
    <source>
        <dbReference type="ARBA" id="ARBA00022692"/>
    </source>
</evidence>
<dbReference type="EC" id="7.2.2.10" evidence="17"/>
<reference evidence="22" key="1">
    <citation type="submission" date="2025-08" db="UniProtKB">
        <authorList>
            <consortium name="RefSeq"/>
        </authorList>
    </citation>
    <scope>IDENTIFICATION</scope>
</reference>
<feature type="transmembrane region" description="Helical" evidence="17">
    <location>
        <begin position="227"/>
        <end position="246"/>
    </location>
</feature>
<dbReference type="GeneID" id="104613241"/>
<dbReference type="NCBIfam" id="TIGR01517">
    <property type="entry name" value="ATPase-IIB_Ca"/>
    <property type="match status" value="1"/>
</dbReference>
<dbReference type="GO" id="GO:0016887">
    <property type="term" value="F:ATP hydrolysis activity"/>
    <property type="evidence" value="ECO:0007669"/>
    <property type="project" value="InterPro"/>
</dbReference>
<keyword evidence="5 17" id="KW-0812">Transmembrane</keyword>
<gene>
    <name evidence="22" type="primary">LOC104613241</name>
</gene>
<keyword evidence="8 17" id="KW-0106">Calcium</keyword>
<comment type="similarity">
    <text evidence="2 17">Belongs to the cation transport ATPase (P-type) (TC 3.A.3) family. Type IIB subfamily.</text>
</comment>
<feature type="transmembrane region" description="Helical" evidence="17">
    <location>
        <begin position="1048"/>
        <end position="1068"/>
    </location>
</feature>
<comment type="catalytic activity">
    <reaction evidence="16 17">
        <text>Ca(2+)(in) + ATP + H2O = Ca(2+)(out) + ADP + phosphate + H(+)</text>
        <dbReference type="Rhea" id="RHEA:18105"/>
        <dbReference type="ChEBI" id="CHEBI:15377"/>
        <dbReference type="ChEBI" id="CHEBI:15378"/>
        <dbReference type="ChEBI" id="CHEBI:29108"/>
        <dbReference type="ChEBI" id="CHEBI:30616"/>
        <dbReference type="ChEBI" id="CHEBI:43474"/>
        <dbReference type="ChEBI" id="CHEBI:456216"/>
        <dbReference type="EC" id="7.2.2.10"/>
    </reaction>
</comment>
<keyword evidence="9 17" id="KW-0067">ATP-binding</keyword>
<dbReference type="NCBIfam" id="TIGR01494">
    <property type="entry name" value="ATPase_P-type"/>
    <property type="match status" value="2"/>
</dbReference>
<dbReference type="AlphaFoldDB" id="A0A1U8BPV1"/>
<evidence type="ECO:0000256" key="11">
    <source>
        <dbReference type="ARBA" id="ARBA00022860"/>
    </source>
</evidence>
<evidence type="ECO:0000256" key="2">
    <source>
        <dbReference type="ARBA" id="ARBA00006124"/>
    </source>
</evidence>
<evidence type="ECO:0000256" key="3">
    <source>
        <dbReference type="ARBA" id="ARBA00022448"/>
    </source>
</evidence>
<feature type="transmembrane region" description="Helical" evidence="17">
    <location>
        <begin position="47"/>
        <end position="71"/>
    </location>
</feature>
<comment type="caution">
    <text evidence="17">Lacks conserved residue(s) required for the propagation of feature annotation.</text>
</comment>
<dbReference type="Pfam" id="PF00122">
    <property type="entry name" value="E1-E2_ATPase"/>
    <property type="match status" value="1"/>
</dbReference>
<evidence type="ECO:0000256" key="10">
    <source>
        <dbReference type="ARBA" id="ARBA00022842"/>
    </source>
</evidence>
<dbReference type="FunFam" id="1.20.1110.10:FF:000039">
    <property type="entry name" value="Calcium-transporting ATPase"/>
    <property type="match status" value="1"/>
</dbReference>
<dbReference type="Gene3D" id="1.20.1110.10">
    <property type="entry name" value="Calcium-transporting ATPase, transmembrane domain"/>
    <property type="match status" value="1"/>
</dbReference>
<dbReference type="PANTHER" id="PTHR24093">
    <property type="entry name" value="CATION TRANSPORTING ATPASE"/>
    <property type="match status" value="1"/>
</dbReference>
<dbReference type="InterPro" id="IPR008250">
    <property type="entry name" value="ATPase_P-typ_transduc_dom_A_sf"/>
</dbReference>